<name>A0A9D9N1Q2_9SPIR</name>
<reference evidence="1" key="1">
    <citation type="submission" date="2020-10" db="EMBL/GenBank/DDBJ databases">
        <authorList>
            <person name="Gilroy R."/>
        </authorList>
    </citation>
    <scope>NUCLEOTIDE SEQUENCE</scope>
    <source>
        <strain evidence="1">10532</strain>
    </source>
</reference>
<proteinExistence type="predicted"/>
<reference evidence="1" key="2">
    <citation type="journal article" date="2021" name="PeerJ">
        <title>Extensive microbial diversity within the chicken gut microbiome revealed by metagenomics and culture.</title>
        <authorList>
            <person name="Gilroy R."/>
            <person name="Ravi A."/>
            <person name="Getino M."/>
            <person name="Pursley I."/>
            <person name="Horton D.L."/>
            <person name="Alikhan N.F."/>
            <person name="Baker D."/>
            <person name="Gharbi K."/>
            <person name="Hall N."/>
            <person name="Watson M."/>
            <person name="Adriaenssens E.M."/>
            <person name="Foster-Nyarko E."/>
            <person name="Jarju S."/>
            <person name="Secka A."/>
            <person name="Antonio M."/>
            <person name="Oren A."/>
            <person name="Chaudhuri R.R."/>
            <person name="La Ragione R."/>
            <person name="Hildebrand F."/>
            <person name="Pallen M.J."/>
        </authorList>
    </citation>
    <scope>NUCLEOTIDE SEQUENCE</scope>
    <source>
        <strain evidence="1">10532</strain>
    </source>
</reference>
<dbReference type="Proteomes" id="UP000823638">
    <property type="component" value="Unassembled WGS sequence"/>
</dbReference>
<accession>A0A9D9N1Q2</accession>
<comment type="caution">
    <text evidence="1">The sequence shown here is derived from an EMBL/GenBank/DDBJ whole genome shotgun (WGS) entry which is preliminary data.</text>
</comment>
<protein>
    <recommendedName>
        <fullName evidence="3">CBM20 domain-containing protein</fullName>
    </recommendedName>
</protein>
<dbReference type="InterPro" id="IPR013783">
    <property type="entry name" value="Ig-like_fold"/>
</dbReference>
<organism evidence="1 2">
    <name type="scientific">Candidatus Gallitreponema excrementavium</name>
    <dbReference type="NCBI Taxonomy" id="2840840"/>
    <lineage>
        <taxon>Bacteria</taxon>
        <taxon>Pseudomonadati</taxon>
        <taxon>Spirochaetota</taxon>
        <taxon>Spirochaetia</taxon>
        <taxon>Spirochaetales</taxon>
        <taxon>Candidatus Gallitreponema</taxon>
    </lineage>
</organism>
<dbReference type="SUPFAM" id="SSF49452">
    <property type="entry name" value="Starch-binding domain-like"/>
    <property type="match status" value="1"/>
</dbReference>
<evidence type="ECO:0008006" key="3">
    <source>
        <dbReference type="Google" id="ProtNLM"/>
    </source>
</evidence>
<dbReference type="EMBL" id="JADIMM010000033">
    <property type="protein sequence ID" value="MBO8457142.1"/>
    <property type="molecule type" value="Genomic_DNA"/>
</dbReference>
<sequence>MFADVAVKALDGDNVEVTFTIKAPASQLVVITGPSPYFPNWSPDGIPMTKGDDGVWSYTLT</sequence>
<dbReference type="Gene3D" id="2.60.40.10">
    <property type="entry name" value="Immunoglobulins"/>
    <property type="match status" value="1"/>
</dbReference>
<gene>
    <name evidence="1" type="ORF">IAA81_02805</name>
</gene>
<evidence type="ECO:0000313" key="1">
    <source>
        <dbReference type="EMBL" id="MBO8457142.1"/>
    </source>
</evidence>
<evidence type="ECO:0000313" key="2">
    <source>
        <dbReference type="Proteomes" id="UP000823638"/>
    </source>
</evidence>
<dbReference type="AlphaFoldDB" id="A0A9D9N1Q2"/>
<dbReference type="GO" id="GO:0030246">
    <property type="term" value="F:carbohydrate binding"/>
    <property type="evidence" value="ECO:0007669"/>
    <property type="project" value="InterPro"/>
</dbReference>
<feature type="non-terminal residue" evidence="1">
    <location>
        <position position="61"/>
    </location>
</feature>
<dbReference type="InterPro" id="IPR013784">
    <property type="entry name" value="Carb-bd-like_fold"/>
</dbReference>